<evidence type="ECO:0000256" key="1">
    <source>
        <dbReference type="SAM" id="MobiDB-lite"/>
    </source>
</evidence>
<reference evidence="4 5" key="1">
    <citation type="submission" date="2023-06" db="EMBL/GenBank/DDBJ databases">
        <title>Roseiconus lacunae JC819 isolated from Gulf of Mannar region, Tamil Nadu.</title>
        <authorList>
            <person name="Pk S."/>
            <person name="Ch S."/>
            <person name="Ch V.R."/>
        </authorList>
    </citation>
    <scope>NUCLEOTIDE SEQUENCE [LARGE SCALE GENOMIC DNA]</scope>
    <source>
        <strain evidence="4 5">JC819</strain>
    </source>
</reference>
<dbReference type="EMBL" id="JASZZN010000010">
    <property type="protein sequence ID" value="MDM4016865.1"/>
    <property type="molecule type" value="Genomic_DNA"/>
</dbReference>
<dbReference type="InterPro" id="IPR002048">
    <property type="entry name" value="EF_hand_dom"/>
</dbReference>
<dbReference type="Gene3D" id="1.10.238.10">
    <property type="entry name" value="EF-hand"/>
    <property type="match status" value="2"/>
</dbReference>
<name>A0ABT7PK65_9BACT</name>
<feature type="domain" description="EF-hand" evidence="3">
    <location>
        <begin position="207"/>
        <end position="242"/>
    </location>
</feature>
<organism evidence="4 5">
    <name type="scientific">Roseiconus lacunae</name>
    <dbReference type="NCBI Taxonomy" id="2605694"/>
    <lineage>
        <taxon>Bacteria</taxon>
        <taxon>Pseudomonadati</taxon>
        <taxon>Planctomycetota</taxon>
        <taxon>Planctomycetia</taxon>
        <taxon>Pirellulales</taxon>
        <taxon>Pirellulaceae</taxon>
        <taxon>Roseiconus</taxon>
    </lineage>
</organism>
<feature type="compositionally biased region" description="Basic and acidic residues" evidence="1">
    <location>
        <begin position="141"/>
        <end position="168"/>
    </location>
</feature>
<dbReference type="Pfam" id="PF13202">
    <property type="entry name" value="EF-hand_5"/>
    <property type="match status" value="3"/>
</dbReference>
<dbReference type="PROSITE" id="PS00018">
    <property type="entry name" value="EF_HAND_1"/>
    <property type="match status" value="2"/>
</dbReference>
<feature type="region of interest" description="Disordered" evidence="1">
    <location>
        <begin position="23"/>
        <end position="86"/>
    </location>
</feature>
<keyword evidence="2" id="KW-0732">Signal</keyword>
<proteinExistence type="predicted"/>
<feature type="compositionally biased region" description="Basic and acidic residues" evidence="1">
    <location>
        <begin position="191"/>
        <end position="200"/>
    </location>
</feature>
<feature type="compositionally biased region" description="Basic and acidic residues" evidence="1">
    <location>
        <begin position="37"/>
        <end position="71"/>
    </location>
</feature>
<dbReference type="InterPro" id="IPR018247">
    <property type="entry name" value="EF_Hand_1_Ca_BS"/>
</dbReference>
<protein>
    <recommendedName>
        <fullName evidence="3">EF-hand domain-containing protein</fullName>
    </recommendedName>
</protein>
<keyword evidence="5" id="KW-1185">Reference proteome</keyword>
<dbReference type="PROSITE" id="PS50222">
    <property type="entry name" value="EF_HAND_2"/>
    <property type="match status" value="2"/>
</dbReference>
<accession>A0ABT7PK65</accession>
<feature type="region of interest" description="Disordered" evidence="1">
    <location>
        <begin position="236"/>
        <end position="266"/>
    </location>
</feature>
<feature type="domain" description="EF-hand" evidence="3">
    <location>
        <begin position="107"/>
        <end position="142"/>
    </location>
</feature>
<dbReference type="Proteomes" id="UP001239462">
    <property type="component" value="Unassembled WGS sequence"/>
</dbReference>
<evidence type="ECO:0000256" key="2">
    <source>
        <dbReference type="SAM" id="SignalP"/>
    </source>
</evidence>
<feature type="chain" id="PRO_5046037498" description="EF-hand domain-containing protein" evidence="2">
    <location>
        <begin position="27"/>
        <end position="266"/>
    </location>
</feature>
<evidence type="ECO:0000313" key="5">
    <source>
        <dbReference type="Proteomes" id="UP001239462"/>
    </source>
</evidence>
<dbReference type="InterPro" id="IPR011992">
    <property type="entry name" value="EF-hand-dom_pair"/>
</dbReference>
<evidence type="ECO:0000259" key="3">
    <source>
        <dbReference type="PROSITE" id="PS50222"/>
    </source>
</evidence>
<comment type="caution">
    <text evidence="4">The sequence shown here is derived from an EMBL/GenBank/DDBJ whole genome shotgun (WGS) entry which is preliminary data.</text>
</comment>
<feature type="compositionally biased region" description="Basic and acidic residues" evidence="1">
    <location>
        <begin position="118"/>
        <end position="134"/>
    </location>
</feature>
<feature type="region of interest" description="Disordered" evidence="1">
    <location>
        <begin position="101"/>
        <end position="207"/>
    </location>
</feature>
<dbReference type="RefSeq" id="WP_289164460.1">
    <property type="nucleotide sequence ID" value="NZ_JASZZN010000010.1"/>
</dbReference>
<feature type="signal peptide" evidence="2">
    <location>
        <begin position="1"/>
        <end position="26"/>
    </location>
</feature>
<evidence type="ECO:0000313" key="4">
    <source>
        <dbReference type="EMBL" id="MDM4016865.1"/>
    </source>
</evidence>
<dbReference type="SUPFAM" id="SSF47473">
    <property type="entry name" value="EF-hand"/>
    <property type="match status" value="1"/>
</dbReference>
<gene>
    <name evidence="4" type="ORF">QTN89_15570</name>
</gene>
<feature type="compositionally biased region" description="Basic and acidic residues" evidence="1">
    <location>
        <begin position="256"/>
        <end position="266"/>
    </location>
</feature>
<feature type="compositionally biased region" description="Gly residues" evidence="1">
    <location>
        <begin position="169"/>
        <end position="183"/>
    </location>
</feature>
<feature type="compositionally biased region" description="Gly residues" evidence="1">
    <location>
        <begin position="72"/>
        <end position="81"/>
    </location>
</feature>
<sequence>MKRSSKKFWRVTMCGMAGLAISLSNASEPARGQDAQDESRLEKTPRDESRPRRPRGPRDGDPREGGLREGRPGFGGPGGPMRGQQMLLRLPIVAALDADRDGEISESEISNAASALKTLDRNKDGKIDFAELRPADMGPPTDERMRGRGPEGRGPEGRGPRDGDEARGRGPGMFRGGDFGRGGDPTQIVDRMMRQDKNDDGLLSEDELPQWMSRIVERADQNDDGKLSRDELLKAMQSRRAMDRRRGPSSGEDTPGGERPRRPPAE</sequence>